<proteinExistence type="inferred from homology"/>
<dbReference type="GO" id="GO:0016887">
    <property type="term" value="F:ATP hydrolysis activity"/>
    <property type="evidence" value="ECO:0007669"/>
    <property type="project" value="InterPro"/>
</dbReference>
<dbReference type="PIRSF" id="PIRSF039085">
    <property type="entry name" value="ABC_ATPase_HisP"/>
    <property type="match status" value="1"/>
</dbReference>
<evidence type="ECO:0000256" key="4">
    <source>
        <dbReference type="ARBA" id="ARBA00022475"/>
    </source>
</evidence>
<evidence type="ECO:0000256" key="7">
    <source>
        <dbReference type="ARBA" id="ARBA00022970"/>
    </source>
</evidence>
<keyword evidence="5" id="KW-0547">Nucleotide-binding</keyword>
<evidence type="ECO:0000256" key="5">
    <source>
        <dbReference type="ARBA" id="ARBA00022741"/>
    </source>
</evidence>
<dbReference type="FunFam" id="3.40.50.300:FF:000020">
    <property type="entry name" value="Amino acid ABC transporter ATP-binding component"/>
    <property type="match status" value="1"/>
</dbReference>
<dbReference type="SMART" id="SM00382">
    <property type="entry name" value="AAA"/>
    <property type="match status" value="1"/>
</dbReference>
<name>A0A7V8FZU0_9BURK</name>
<evidence type="ECO:0000256" key="1">
    <source>
        <dbReference type="ARBA" id="ARBA00004202"/>
    </source>
</evidence>
<dbReference type="PROSITE" id="PS00211">
    <property type="entry name" value="ABC_TRANSPORTER_1"/>
    <property type="match status" value="1"/>
</dbReference>
<protein>
    <submittedName>
        <fullName evidence="10">Glutamine transport ATP-binding protein GlnQ</fullName>
    </submittedName>
</protein>
<accession>A0A7V8FZU0</accession>
<evidence type="ECO:0000259" key="9">
    <source>
        <dbReference type="PROSITE" id="PS50893"/>
    </source>
</evidence>
<organism evidence="10 11">
    <name type="scientific">Herbaspirillum frisingense</name>
    <dbReference type="NCBI Taxonomy" id="92645"/>
    <lineage>
        <taxon>Bacteria</taxon>
        <taxon>Pseudomonadati</taxon>
        <taxon>Pseudomonadota</taxon>
        <taxon>Betaproteobacteria</taxon>
        <taxon>Burkholderiales</taxon>
        <taxon>Oxalobacteraceae</taxon>
        <taxon>Herbaspirillum</taxon>
    </lineage>
</organism>
<dbReference type="InterPro" id="IPR050086">
    <property type="entry name" value="MetN_ABC_transporter-like"/>
</dbReference>
<evidence type="ECO:0000313" key="10">
    <source>
        <dbReference type="EMBL" id="KAF1047871.1"/>
    </source>
</evidence>
<dbReference type="Pfam" id="PF00005">
    <property type="entry name" value="ABC_tran"/>
    <property type="match status" value="1"/>
</dbReference>
<keyword evidence="7" id="KW-0029">Amino-acid transport</keyword>
<reference evidence="11" key="1">
    <citation type="journal article" date="2020" name="MBio">
        <title>Horizontal gene transfer to a defensive symbiont with a reduced genome amongst a multipartite beetle microbiome.</title>
        <authorList>
            <person name="Waterworth S.C."/>
            <person name="Florez L.V."/>
            <person name="Rees E.R."/>
            <person name="Hertweck C."/>
            <person name="Kaltenpoth M."/>
            <person name="Kwan J.C."/>
        </authorList>
    </citation>
    <scope>NUCLEOTIDE SEQUENCE [LARGE SCALE GENOMIC DNA]</scope>
</reference>
<keyword evidence="8" id="KW-0472">Membrane</keyword>
<dbReference type="InterPro" id="IPR003593">
    <property type="entry name" value="AAA+_ATPase"/>
</dbReference>
<dbReference type="Proteomes" id="UP000462435">
    <property type="component" value="Unassembled WGS sequence"/>
</dbReference>
<dbReference type="PROSITE" id="PS50893">
    <property type="entry name" value="ABC_TRANSPORTER_2"/>
    <property type="match status" value="1"/>
</dbReference>
<dbReference type="GO" id="GO:0005524">
    <property type="term" value="F:ATP binding"/>
    <property type="evidence" value="ECO:0007669"/>
    <property type="project" value="UniProtKB-KW"/>
</dbReference>
<dbReference type="InterPro" id="IPR003439">
    <property type="entry name" value="ABC_transporter-like_ATP-bd"/>
</dbReference>
<dbReference type="GO" id="GO:0015424">
    <property type="term" value="F:ABC-type amino acid transporter activity"/>
    <property type="evidence" value="ECO:0007669"/>
    <property type="project" value="InterPro"/>
</dbReference>
<dbReference type="InterPro" id="IPR030679">
    <property type="entry name" value="ABC_ATPase_HisP-typ"/>
</dbReference>
<dbReference type="CDD" id="cd03262">
    <property type="entry name" value="ABC_HisP_GlnQ"/>
    <property type="match status" value="1"/>
</dbReference>
<dbReference type="PANTHER" id="PTHR43166:SF9">
    <property type="entry name" value="GLUTAMATE_ASPARTATE IMPORT ATP-BINDING PROTEIN GLTL"/>
    <property type="match status" value="1"/>
</dbReference>
<dbReference type="GO" id="GO:0005886">
    <property type="term" value="C:plasma membrane"/>
    <property type="evidence" value="ECO:0007669"/>
    <property type="project" value="UniProtKB-SubCell"/>
</dbReference>
<dbReference type="PANTHER" id="PTHR43166">
    <property type="entry name" value="AMINO ACID IMPORT ATP-BINDING PROTEIN"/>
    <property type="match status" value="1"/>
</dbReference>
<comment type="subcellular location">
    <subcellularLocation>
        <location evidence="1">Cell membrane</location>
        <topology evidence="1">Peripheral membrane protein</topology>
    </subcellularLocation>
</comment>
<keyword evidence="4" id="KW-1003">Cell membrane</keyword>
<dbReference type="InterPro" id="IPR017871">
    <property type="entry name" value="ABC_transporter-like_CS"/>
</dbReference>
<gene>
    <name evidence="10" type="primary">glnQ_2</name>
    <name evidence="10" type="ORF">GAK35_00491</name>
</gene>
<dbReference type="EMBL" id="WNDX01000008">
    <property type="protein sequence ID" value="KAF1047871.1"/>
    <property type="molecule type" value="Genomic_DNA"/>
</dbReference>
<evidence type="ECO:0000313" key="11">
    <source>
        <dbReference type="Proteomes" id="UP000462435"/>
    </source>
</evidence>
<comment type="similarity">
    <text evidence="2">Belongs to the ABC transporter superfamily.</text>
</comment>
<dbReference type="SUPFAM" id="SSF52540">
    <property type="entry name" value="P-loop containing nucleoside triphosphate hydrolases"/>
    <property type="match status" value="1"/>
</dbReference>
<keyword evidence="3" id="KW-0813">Transport</keyword>
<dbReference type="Gene3D" id="3.40.50.300">
    <property type="entry name" value="P-loop containing nucleotide triphosphate hydrolases"/>
    <property type="match status" value="1"/>
</dbReference>
<dbReference type="InterPro" id="IPR027417">
    <property type="entry name" value="P-loop_NTPase"/>
</dbReference>
<keyword evidence="6 10" id="KW-0067">ATP-binding</keyword>
<evidence type="ECO:0000256" key="6">
    <source>
        <dbReference type="ARBA" id="ARBA00022840"/>
    </source>
</evidence>
<comment type="caution">
    <text evidence="10">The sequence shown here is derived from an EMBL/GenBank/DDBJ whole genome shotgun (WGS) entry which is preliminary data.</text>
</comment>
<sequence>MSAIANPEPVVHASASQGGQPIVKVEKIYKSFGANQVLKGVSFEVARGEMIAIIGASGSGKSTALRCIDRLETIDSGSIEVAGIRVDDPGVDLHKLRREVGIVFQSYNLFPHLTVLENVMLALRHVKMQSKGEAQKVALAALAQVGLDEKAGAYPEQLSGGQQQRVAIARSLAMAPKVMLFDEVTSALDPQLTGEVLRVMEDLAAGGMTMILVTHEMNFAKRVADRIIYMHQGRVWEVGPGEMLDNPHTPELQAFLAADL</sequence>
<feature type="domain" description="ABC transporter" evidence="9">
    <location>
        <begin position="23"/>
        <end position="257"/>
    </location>
</feature>
<evidence type="ECO:0000256" key="8">
    <source>
        <dbReference type="ARBA" id="ARBA00023136"/>
    </source>
</evidence>
<evidence type="ECO:0000256" key="2">
    <source>
        <dbReference type="ARBA" id="ARBA00005417"/>
    </source>
</evidence>
<evidence type="ECO:0000256" key="3">
    <source>
        <dbReference type="ARBA" id="ARBA00022448"/>
    </source>
</evidence>
<dbReference type="AlphaFoldDB" id="A0A7V8FZU0"/>